<dbReference type="AlphaFoldDB" id="A0A8R1W4X4"/>
<reference evidence="3" key="1">
    <citation type="submission" date="2010-06" db="EMBL/GenBank/DDBJ databases">
        <authorList>
            <person name="Jiang H."/>
            <person name="Abraham K."/>
            <person name="Ali S."/>
            <person name="Alsbrooks S.L."/>
            <person name="Anim B.N."/>
            <person name="Anosike U.S."/>
            <person name="Attaway T."/>
            <person name="Bandaranaike D.P."/>
            <person name="Battles P.K."/>
            <person name="Bell S.N."/>
            <person name="Bell A.V."/>
            <person name="Beltran B."/>
            <person name="Bickham C."/>
            <person name="Bustamante Y."/>
            <person name="Caleb T."/>
            <person name="Canada A."/>
            <person name="Cardenas V."/>
            <person name="Carter K."/>
            <person name="Chacko J."/>
            <person name="Chandrabose M.N."/>
            <person name="Chavez D."/>
            <person name="Chavez A."/>
            <person name="Chen L."/>
            <person name="Chu H.-S."/>
            <person name="Claassen K.J."/>
            <person name="Cockrell R."/>
            <person name="Collins M."/>
            <person name="Cooper J.A."/>
            <person name="Cree A."/>
            <person name="Curry S.M."/>
            <person name="Da Y."/>
            <person name="Dao M.D."/>
            <person name="Das B."/>
            <person name="Davila M.-L."/>
            <person name="Davy-Carroll L."/>
            <person name="Denson S."/>
            <person name="Dinh H."/>
            <person name="Ebong V.E."/>
            <person name="Edwards J.R."/>
            <person name="Egan A."/>
            <person name="El-Daye J."/>
            <person name="Escobedo L."/>
            <person name="Fernandez S."/>
            <person name="Fernando P.R."/>
            <person name="Flagg N."/>
            <person name="Forbes L.D."/>
            <person name="Fowler R.G."/>
            <person name="Fu Q."/>
            <person name="Gabisi R.A."/>
            <person name="Ganer J."/>
            <person name="Garbino Pronczuk A."/>
            <person name="Garcia R.M."/>
            <person name="Garner T."/>
            <person name="Garrett T.E."/>
            <person name="Gonzalez D.A."/>
            <person name="Hamid H."/>
            <person name="Hawkins E.S."/>
            <person name="Hirani K."/>
            <person name="Hogues M.E."/>
            <person name="Hollins B."/>
            <person name="Hsiao C.-H."/>
            <person name="Jabil R."/>
            <person name="James M.L."/>
            <person name="Jhangiani S.N."/>
            <person name="Johnson B."/>
            <person name="Johnson Q."/>
            <person name="Joshi V."/>
            <person name="Kalu J.B."/>
            <person name="Kam C."/>
            <person name="Kashfia A."/>
            <person name="Keebler J."/>
            <person name="Kisamo H."/>
            <person name="Kovar C.L."/>
            <person name="Lago L.A."/>
            <person name="Lai C.-Y."/>
            <person name="Laidlaw J."/>
            <person name="Lara F."/>
            <person name="Le T.-K."/>
            <person name="Lee S.L."/>
            <person name="Legall F.H."/>
            <person name="Lemon S.J."/>
            <person name="Lewis L.R."/>
            <person name="Li B."/>
            <person name="Liu Y."/>
            <person name="Liu Y.-S."/>
            <person name="Lopez J."/>
            <person name="Lozado R.J."/>
            <person name="Lu J."/>
            <person name="Madu R.C."/>
            <person name="Maheshwari M."/>
            <person name="Maheshwari R."/>
            <person name="Malloy K."/>
            <person name="Martinez E."/>
            <person name="Mathew T."/>
            <person name="Mercado I.C."/>
            <person name="Mercado C."/>
            <person name="Meyer B."/>
            <person name="Montgomery K."/>
            <person name="Morgan M.B."/>
            <person name="Munidasa M."/>
            <person name="Nazareth L.V."/>
            <person name="Nelson J."/>
            <person name="Ng B.M."/>
            <person name="Nguyen N.B."/>
            <person name="Nguyen P.Q."/>
            <person name="Nguyen T."/>
            <person name="Obregon M."/>
            <person name="Okwuonu G.O."/>
            <person name="Onwere C.G."/>
            <person name="Orozco G."/>
            <person name="Parra A."/>
            <person name="Patel S."/>
            <person name="Patil S."/>
            <person name="Perez A."/>
            <person name="Perez Y."/>
            <person name="Pham C."/>
            <person name="Primus E.L."/>
            <person name="Pu L.-L."/>
            <person name="Puazo M."/>
            <person name="Qin X."/>
            <person name="Quiroz J.B."/>
            <person name="Reese J."/>
            <person name="Richards S."/>
            <person name="Rives C.M."/>
            <person name="Robberts R."/>
            <person name="Ruiz S.J."/>
            <person name="Ruiz M.J."/>
            <person name="Santibanez J."/>
            <person name="Schneider B.W."/>
            <person name="Sisson I."/>
            <person name="Smith M."/>
            <person name="Sodergren E."/>
            <person name="Song X.-Z."/>
            <person name="Song B.B."/>
            <person name="Summersgill H."/>
            <person name="Thelus R."/>
            <person name="Thornton R.D."/>
            <person name="Trejos Z.Y."/>
            <person name="Usmani K."/>
            <person name="Vattathil S."/>
            <person name="Villasana D."/>
            <person name="Walker D.L."/>
            <person name="Wang S."/>
            <person name="Wang K."/>
            <person name="White C.S."/>
            <person name="Williams A.C."/>
            <person name="Williamson J."/>
            <person name="Wilson K."/>
            <person name="Woghiren I.O."/>
            <person name="Woodworth J.R."/>
            <person name="Worley K.C."/>
            <person name="Wright R.A."/>
            <person name="Wu W."/>
            <person name="Young L."/>
            <person name="Zhang L."/>
            <person name="Zhang J."/>
            <person name="Zhu Y."/>
            <person name="Muzny D.M."/>
            <person name="Weinstock G."/>
            <person name="Gibbs R.A."/>
        </authorList>
    </citation>
    <scope>NUCLEOTIDE SEQUENCE [LARGE SCALE GENOMIC DNA]</scope>
    <source>
        <strain evidence="3">LSR1</strain>
    </source>
</reference>
<evidence type="ECO:0000313" key="3">
    <source>
        <dbReference type="Proteomes" id="UP000007819"/>
    </source>
</evidence>
<proteinExistence type="predicted"/>
<organism evidence="2 3">
    <name type="scientific">Acyrthosiphon pisum</name>
    <name type="common">Pea aphid</name>
    <dbReference type="NCBI Taxonomy" id="7029"/>
    <lineage>
        <taxon>Eukaryota</taxon>
        <taxon>Metazoa</taxon>
        <taxon>Ecdysozoa</taxon>
        <taxon>Arthropoda</taxon>
        <taxon>Hexapoda</taxon>
        <taxon>Insecta</taxon>
        <taxon>Pterygota</taxon>
        <taxon>Neoptera</taxon>
        <taxon>Paraneoptera</taxon>
        <taxon>Hemiptera</taxon>
        <taxon>Sternorrhyncha</taxon>
        <taxon>Aphidomorpha</taxon>
        <taxon>Aphidoidea</taxon>
        <taxon>Aphididae</taxon>
        <taxon>Macrosiphini</taxon>
        <taxon>Acyrthosiphon</taxon>
    </lineage>
</organism>
<evidence type="ECO:0000256" key="1">
    <source>
        <dbReference type="SAM" id="SignalP"/>
    </source>
</evidence>
<feature type="signal peptide" evidence="1">
    <location>
        <begin position="1"/>
        <end position="18"/>
    </location>
</feature>
<reference evidence="2" key="2">
    <citation type="submission" date="2022-06" db="UniProtKB">
        <authorList>
            <consortium name="EnsemblMetazoa"/>
        </authorList>
    </citation>
    <scope>IDENTIFICATION</scope>
</reference>
<name>A0A8R1W4X4_ACYPI</name>
<evidence type="ECO:0000313" key="2">
    <source>
        <dbReference type="EnsemblMetazoa" id="XP_001945529.1"/>
    </source>
</evidence>
<protein>
    <submittedName>
        <fullName evidence="2">Uncharacterized protein</fullName>
    </submittedName>
</protein>
<accession>A0A8R1W4X4</accession>
<dbReference type="KEGG" id="api:100167515"/>
<feature type="chain" id="PRO_5035835398" evidence="1">
    <location>
        <begin position="19"/>
        <end position="136"/>
    </location>
</feature>
<dbReference type="OrthoDB" id="6572477at2759"/>
<keyword evidence="3" id="KW-1185">Reference proteome</keyword>
<dbReference type="EnsemblMetazoa" id="XM_001945494.5">
    <property type="protein sequence ID" value="XP_001945529.1"/>
    <property type="gene ID" value="LOC100167515"/>
</dbReference>
<dbReference type="RefSeq" id="XP_001945529.1">
    <property type="nucleotide sequence ID" value="XM_001945494.4"/>
</dbReference>
<sequence>MYFSYIFCYALLVALASSSTFTPPDILWLDEEEVCKRSLISGKTHVCKVLDDCKTAIQDIRDNVKYPTICSFKGKMPVVCCAPETVTREERLAVDEVIPEVLPGITLHFQSYKDGLVEDNLITYSRPRRQIVSRIR</sequence>
<dbReference type="GeneID" id="100167515"/>
<keyword evidence="1" id="KW-0732">Signal</keyword>
<dbReference type="Proteomes" id="UP000007819">
    <property type="component" value="Chromosome A1"/>
</dbReference>